<evidence type="ECO:0000313" key="11">
    <source>
        <dbReference type="Proteomes" id="UP000027002"/>
    </source>
</evidence>
<dbReference type="RefSeq" id="XP_042997990.1">
    <property type="nucleotide sequence ID" value="XM_043142056.1"/>
</dbReference>
<comment type="subunit">
    <text evidence="4 8">Interacts with the iron-sulfur protein subunit within the SDH catalytic dimer.</text>
</comment>
<dbReference type="KEGG" id="uvi:66065336"/>
<evidence type="ECO:0000256" key="5">
    <source>
        <dbReference type="ARBA" id="ARBA00022946"/>
    </source>
</evidence>
<dbReference type="OrthoDB" id="278329at2759"/>
<evidence type="ECO:0000256" key="2">
    <source>
        <dbReference type="ARBA" id="ARBA00004305"/>
    </source>
</evidence>
<gene>
    <name evidence="10" type="ORF">UV8b_04558</name>
    <name evidence="9" type="ORF">UVI_02028370</name>
</gene>
<reference evidence="9" key="1">
    <citation type="journal article" date="2016" name="Genome Announc.">
        <title>Genome Sequence of Ustilaginoidea virens IPU010, a Rice Pathogenic Fungus Causing False Smut.</title>
        <authorList>
            <person name="Kumagai T."/>
            <person name="Ishii T."/>
            <person name="Terai G."/>
            <person name="Umemura M."/>
            <person name="Machida M."/>
            <person name="Asai K."/>
        </authorList>
    </citation>
    <scope>NUCLEOTIDE SEQUENCE [LARGE SCALE GENOMIC DNA]</scope>
    <source>
        <strain evidence="9">IPU010</strain>
    </source>
</reference>
<reference evidence="12" key="2">
    <citation type="journal article" date="2016" name="Genome Announc.">
        <title>Genome sequence of Ustilaginoidea virens IPU010, a rice pathogenic fungus causing false smut.</title>
        <authorList>
            <person name="Kumagai T."/>
            <person name="Ishii T."/>
            <person name="Terai G."/>
            <person name="Umemura M."/>
            <person name="Machida M."/>
            <person name="Asai K."/>
        </authorList>
    </citation>
    <scope>NUCLEOTIDE SEQUENCE [LARGE SCALE GENOMIC DNA]</scope>
    <source>
        <strain evidence="12">IPU010</strain>
    </source>
</reference>
<dbReference type="GO" id="GO:0005758">
    <property type="term" value="C:mitochondrial intermembrane space"/>
    <property type="evidence" value="ECO:0007669"/>
    <property type="project" value="TreeGrafter"/>
</dbReference>
<comment type="similarity">
    <text evidence="3 8">Belongs to the complex I LYR family. SDHAF3 subfamily.</text>
</comment>
<dbReference type="Proteomes" id="UP000027002">
    <property type="component" value="Chromosome 4"/>
</dbReference>
<dbReference type="Pfam" id="PF13233">
    <property type="entry name" value="Complex1_LYR_2"/>
    <property type="match status" value="1"/>
</dbReference>
<protein>
    <recommendedName>
        <fullName evidence="8">Succinate dehydrogenase assembly factor 3</fullName>
        <shortName evidence="8">SDH assembly factor 3</shortName>
        <shortName evidence="8">SDHAF3</shortName>
    </recommendedName>
</protein>
<keyword evidence="6 8" id="KW-0496">Mitochondrion</keyword>
<evidence type="ECO:0000313" key="10">
    <source>
        <dbReference type="EMBL" id="QUC20317.1"/>
    </source>
</evidence>
<accession>A0A1B5KV05</accession>
<evidence type="ECO:0000256" key="7">
    <source>
        <dbReference type="ARBA" id="ARBA00023186"/>
    </source>
</evidence>
<keyword evidence="7 8" id="KW-0143">Chaperone</keyword>
<evidence type="ECO:0000256" key="6">
    <source>
        <dbReference type="ARBA" id="ARBA00023128"/>
    </source>
</evidence>
<dbReference type="GO" id="GO:0034553">
    <property type="term" value="P:mitochondrial respiratory chain complex II assembly"/>
    <property type="evidence" value="ECO:0007669"/>
    <property type="project" value="UniProtKB-UniRule"/>
</dbReference>
<dbReference type="EMBL" id="BBTG02000012">
    <property type="protein sequence ID" value="GAO14752.1"/>
    <property type="molecule type" value="Genomic_DNA"/>
</dbReference>
<dbReference type="GO" id="GO:0005759">
    <property type="term" value="C:mitochondrial matrix"/>
    <property type="evidence" value="ECO:0007669"/>
    <property type="project" value="UniProtKB-SubCell"/>
</dbReference>
<dbReference type="CDD" id="cd20270">
    <property type="entry name" value="Complex1_LYR_SDHAF3_LYRM10"/>
    <property type="match status" value="1"/>
</dbReference>
<dbReference type="EMBL" id="CP072756">
    <property type="protein sequence ID" value="QUC20317.1"/>
    <property type="molecule type" value="Genomic_DNA"/>
</dbReference>
<sequence>MRLSPPRLAVAAQRPLRPQPSPLLAPIPLYRRLLRAHRKRLPADMRILGDEYLKAEFRLHRRVDNPAHLIGFLTEWQVYAQTLEGDAWAGDKMDEGKLAKMSDEQIHQLYELMRAIRSGGEDGHSDPDPEEKR</sequence>
<dbReference type="PANTHER" id="PTHR13137">
    <property type="entry name" value="DC11 ACN9 HOMOLOG"/>
    <property type="match status" value="1"/>
</dbReference>
<keyword evidence="11" id="KW-1185">Reference proteome</keyword>
<evidence type="ECO:0000313" key="9">
    <source>
        <dbReference type="EMBL" id="GAO14752.1"/>
    </source>
</evidence>
<dbReference type="Proteomes" id="UP000054053">
    <property type="component" value="Unassembled WGS sequence"/>
</dbReference>
<comment type="subcellular location">
    <subcellularLocation>
        <location evidence="2 8">Mitochondrion matrix</location>
    </subcellularLocation>
</comment>
<dbReference type="AlphaFoldDB" id="A0A1B5KV05"/>
<proteinExistence type="inferred from homology"/>
<evidence type="ECO:0000256" key="1">
    <source>
        <dbReference type="ARBA" id="ARBA00003675"/>
    </source>
</evidence>
<evidence type="ECO:0000313" key="12">
    <source>
        <dbReference type="Proteomes" id="UP000054053"/>
    </source>
</evidence>
<evidence type="ECO:0000256" key="4">
    <source>
        <dbReference type="ARBA" id="ARBA00011273"/>
    </source>
</evidence>
<dbReference type="PANTHER" id="PTHR13137:SF6">
    <property type="entry name" value="SUCCINATE DEHYDROGENASE ASSEMBLY FACTOR 3, MITOCHONDRIAL"/>
    <property type="match status" value="1"/>
</dbReference>
<name>A0A1B5KV05_USTVR</name>
<organism evidence="9 12">
    <name type="scientific">Ustilaginoidea virens</name>
    <name type="common">Rice false smut fungus</name>
    <name type="synonym">Villosiclava virens</name>
    <dbReference type="NCBI Taxonomy" id="1159556"/>
    <lineage>
        <taxon>Eukaryota</taxon>
        <taxon>Fungi</taxon>
        <taxon>Dikarya</taxon>
        <taxon>Ascomycota</taxon>
        <taxon>Pezizomycotina</taxon>
        <taxon>Sordariomycetes</taxon>
        <taxon>Hypocreomycetidae</taxon>
        <taxon>Hypocreales</taxon>
        <taxon>Clavicipitaceae</taxon>
        <taxon>Ustilaginoidea</taxon>
    </lineage>
</organism>
<dbReference type="InterPro" id="IPR008381">
    <property type="entry name" value="SDHAF3/Sdh7"/>
</dbReference>
<comment type="function">
    <text evidence="1 8">Plays an essential role in the assembly of succinate dehydrogenase (SDH), an enzyme complex (also referred to as respiratory complex II) that is a component of both the tricarboxylic acid (TCA) cycle and the mitochondrial electron transport chain, and which couples the oxidation of succinate to fumarate with the reduction of ubiquinone (coenzyme Q) to ubiquinol. Promotes maturation of the iron-sulfur protein subunit of the SDH catalytic dimer, protecting it from the deleterious effects of oxidants. May act together with SDHAF1.</text>
</comment>
<dbReference type="GeneID" id="66065336"/>
<dbReference type="GO" id="GO:0006105">
    <property type="term" value="P:succinate metabolic process"/>
    <property type="evidence" value="ECO:0007669"/>
    <property type="project" value="TreeGrafter"/>
</dbReference>
<evidence type="ECO:0000256" key="8">
    <source>
        <dbReference type="RuleBase" id="RU368039"/>
    </source>
</evidence>
<evidence type="ECO:0000256" key="3">
    <source>
        <dbReference type="ARBA" id="ARBA00006020"/>
    </source>
</evidence>
<keyword evidence="5" id="KW-0809">Transit peptide</keyword>
<reference evidence="10" key="3">
    <citation type="submission" date="2020-03" db="EMBL/GenBank/DDBJ databases">
        <title>A mixture of massive structural variations and highly conserved coding sequences in Ustilaginoidea virens genome.</title>
        <authorList>
            <person name="Zhang K."/>
            <person name="Zhao Z."/>
            <person name="Zhang Z."/>
            <person name="Li Y."/>
            <person name="Hsiang T."/>
            <person name="Sun W."/>
        </authorList>
    </citation>
    <scope>NUCLEOTIDE SEQUENCE</scope>
    <source>
        <strain evidence="10">UV-8b</strain>
    </source>
</reference>